<dbReference type="Gene3D" id="2.40.128.110">
    <property type="entry name" value="Lipid/polyisoprenoid-binding, YceI-like"/>
    <property type="match status" value="1"/>
</dbReference>
<keyword evidence="1" id="KW-0732">Signal</keyword>
<dbReference type="Pfam" id="PF04264">
    <property type="entry name" value="YceI"/>
    <property type="match status" value="1"/>
</dbReference>
<sequence>MTKYLLLAACIMAPILLKAQTWNVQSTSISFQVSMFGADVDGTFKGFKGTIVFDILRPETASISGSVDAATLSTNNSLRDRHLKEKDQFFEVSKYPKIAMRSTKIEKAPAGYTGTFDLTLKTVTKSVMIPFTFTKTGANAVMRGTVDINRKDWKFGGNTLGMSDKVKLDFELDLSARVSENK</sequence>
<dbReference type="InterPro" id="IPR007372">
    <property type="entry name" value="Lipid/polyisoprenoid-bd_YceI"/>
</dbReference>
<dbReference type="PANTHER" id="PTHR34406:SF1">
    <property type="entry name" value="PROTEIN YCEI"/>
    <property type="match status" value="1"/>
</dbReference>
<feature type="domain" description="Lipid/polyisoprenoid-binding YceI-like" evidence="2">
    <location>
        <begin position="21"/>
        <end position="175"/>
    </location>
</feature>
<dbReference type="RefSeq" id="WP_244819451.1">
    <property type="nucleotide sequence ID" value="NZ_CP112998.1"/>
</dbReference>
<accession>A0A9E8NDR8</accession>
<evidence type="ECO:0000313" key="3">
    <source>
        <dbReference type="EMBL" id="WAC13438.1"/>
    </source>
</evidence>
<evidence type="ECO:0000256" key="1">
    <source>
        <dbReference type="SAM" id="SignalP"/>
    </source>
</evidence>
<dbReference type="InterPro" id="IPR036761">
    <property type="entry name" value="TTHA0802/YceI-like_sf"/>
</dbReference>
<dbReference type="KEGG" id="dpf:ON006_05655"/>
<feature type="chain" id="PRO_5038528691" evidence="1">
    <location>
        <begin position="20"/>
        <end position="182"/>
    </location>
</feature>
<dbReference type="SMART" id="SM00867">
    <property type="entry name" value="YceI"/>
    <property type="match status" value="1"/>
</dbReference>
<dbReference type="SUPFAM" id="SSF101874">
    <property type="entry name" value="YceI-like"/>
    <property type="match status" value="1"/>
</dbReference>
<organism evidence="3 4">
    <name type="scientific">Dyadobacter pollutisoli</name>
    <dbReference type="NCBI Taxonomy" id="2910158"/>
    <lineage>
        <taxon>Bacteria</taxon>
        <taxon>Pseudomonadati</taxon>
        <taxon>Bacteroidota</taxon>
        <taxon>Cytophagia</taxon>
        <taxon>Cytophagales</taxon>
        <taxon>Spirosomataceae</taxon>
        <taxon>Dyadobacter</taxon>
    </lineage>
</organism>
<reference evidence="3" key="1">
    <citation type="submission" date="2022-11" db="EMBL/GenBank/DDBJ databases">
        <title>Dyadobacter pollutisoli sp. nov., isolated from plastic dumped soil.</title>
        <authorList>
            <person name="Kim J.M."/>
            <person name="Kim K.R."/>
            <person name="Lee J.K."/>
            <person name="Hao L."/>
            <person name="Jeon C.O."/>
        </authorList>
    </citation>
    <scope>NUCLEOTIDE SEQUENCE</scope>
    <source>
        <strain evidence="3">U1</strain>
    </source>
</reference>
<evidence type="ECO:0000259" key="2">
    <source>
        <dbReference type="SMART" id="SM00867"/>
    </source>
</evidence>
<proteinExistence type="predicted"/>
<evidence type="ECO:0000313" key="4">
    <source>
        <dbReference type="Proteomes" id="UP001164653"/>
    </source>
</evidence>
<name>A0A9E8NDR8_9BACT</name>
<feature type="signal peptide" evidence="1">
    <location>
        <begin position="1"/>
        <end position="19"/>
    </location>
</feature>
<keyword evidence="4" id="KW-1185">Reference proteome</keyword>
<gene>
    <name evidence="3" type="ORF">ON006_05655</name>
</gene>
<dbReference type="PANTHER" id="PTHR34406">
    <property type="entry name" value="PROTEIN YCEI"/>
    <property type="match status" value="1"/>
</dbReference>
<dbReference type="EMBL" id="CP112998">
    <property type="protein sequence ID" value="WAC13438.1"/>
    <property type="molecule type" value="Genomic_DNA"/>
</dbReference>
<dbReference type="Proteomes" id="UP001164653">
    <property type="component" value="Chromosome"/>
</dbReference>
<dbReference type="AlphaFoldDB" id="A0A9E8NDR8"/>
<protein>
    <submittedName>
        <fullName evidence="3">YceI family protein</fullName>
    </submittedName>
</protein>